<dbReference type="GO" id="GO:0001517">
    <property type="term" value="F:N-acetylglucosamine 6-O-sulfotransferase activity"/>
    <property type="evidence" value="ECO:0007669"/>
    <property type="project" value="TreeGrafter"/>
</dbReference>
<name>A0A5N5TGI7_9CRUS</name>
<organism evidence="3 4">
    <name type="scientific">Armadillidium nasatum</name>
    <dbReference type="NCBI Taxonomy" id="96803"/>
    <lineage>
        <taxon>Eukaryota</taxon>
        <taxon>Metazoa</taxon>
        <taxon>Ecdysozoa</taxon>
        <taxon>Arthropoda</taxon>
        <taxon>Crustacea</taxon>
        <taxon>Multicrustacea</taxon>
        <taxon>Malacostraca</taxon>
        <taxon>Eumalacostraca</taxon>
        <taxon>Peracarida</taxon>
        <taxon>Isopoda</taxon>
        <taxon>Oniscidea</taxon>
        <taxon>Crinocheta</taxon>
        <taxon>Armadillidiidae</taxon>
        <taxon>Armadillidium</taxon>
    </lineage>
</organism>
<feature type="transmembrane region" description="Helical" evidence="1">
    <location>
        <begin position="46"/>
        <end position="63"/>
    </location>
</feature>
<keyword evidence="4" id="KW-1185">Reference proteome</keyword>
<gene>
    <name evidence="3" type="ORF">Anas_00587</name>
</gene>
<dbReference type="GO" id="GO:0006790">
    <property type="term" value="P:sulfur compound metabolic process"/>
    <property type="evidence" value="ECO:0007669"/>
    <property type="project" value="TreeGrafter"/>
</dbReference>
<keyword evidence="1" id="KW-0812">Transmembrane</keyword>
<dbReference type="AlphaFoldDB" id="A0A5N5TGI7"/>
<feature type="domain" description="Sulfotransferase" evidence="2">
    <location>
        <begin position="108"/>
        <end position="281"/>
    </location>
</feature>
<dbReference type="InterPro" id="IPR027417">
    <property type="entry name" value="P-loop_NTPase"/>
</dbReference>
<evidence type="ECO:0000313" key="3">
    <source>
        <dbReference type="EMBL" id="KAB7505753.1"/>
    </source>
</evidence>
<reference evidence="3 4" key="1">
    <citation type="journal article" date="2019" name="PLoS Biol.">
        <title>Sex chromosomes control vertical transmission of feminizing Wolbachia symbionts in an isopod.</title>
        <authorList>
            <person name="Becking T."/>
            <person name="Chebbi M.A."/>
            <person name="Giraud I."/>
            <person name="Moumen B."/>
            <person name="Laverre T."/>
            <person name="Caubet Y."/>
            <person name="Peccoud J."/>
            <person name="Gilbert C."/>
            <person name="Cordaux R."/>
        </authorList>
    </citation>
    <scope>NUCLEOTIDE SEQUENCE [LARGE SCALE GENOMIC DNA]</scope>
    <source>
        <strain evidence="3">ANa2</strain>
        <tissue evidence="3">Whole body excluding digestive tract and cuticle</tissue>
    </source>
</reference>
<evidence type="ECO:0000259" key="2">
    <source>
        <dbReference type="Pfam" id="PF00685"/>
    </source>
</evidence>
<dbReference type="OrthoDB" id="5987729at2759"/>
<proteinExistence type="predicted"/>
<feature type="transmembrane region" description="Helical" evidence="1">
    <location>
        <begin position="14"/>
        <end position="34"/>
    </location>
</feature>
<evidence type="ECO:0000313" key="4">
    <source>
        <dbReference type="Proteomes" id="UP000326759"/>
    </source>
</evidence>
<dbReference type="Gene3D" id="3.40.50.300">
    <property type="entry name" value="P-loop containing nucleotide triphosphate hydrolases"/>
    <property type="match status" value="1"/>
</dbReference>
<keyword evidence="1" id="KW-0472">Membrane</keyword>
<dbReference type="Proteomes" id="UP000326759">
    <property type="component" value="Unassembled WGS sequence"/>
</dbReference>
<dbReference type="PANTHER" id="PTHR10704:SF44">
    <property type="entry name" value="LD35051P-RELATED"/>
    <property type="match status" value="1"/>
</dbReference>
<sequence>MTSLTSSNSHIDHVIILSLQVTGVLFITLTSSISKIIIYCNSKSRAIGRYIITFVLLFLLRLSESSRVVYVESERNVKVELPQNFNIEINPTTINLQTDKFDKIKIMIMSSMPRSGSTLLGELLFNFSRETKYYFEPDQYLEKNLCLENDSCTVTFFNDLLSCKGNKTFHDWYKNKRFFFKYYDSKAKRCNNGTDYKNCVGEIDLNDDCRNSGLMLIKNIRTRLKIVRDVLRENKDLKIIHLIRDPRGSLWSIKRFKWGVSEETRCKDFADDLNAFNKLKKQFPQRIINVSYELFSKEPLKVTENFIKEHLSPEADVNGVMSTFKNATSQYQLWRRKISDDYLKKIENISDCREDFFIILHRDLVKQLNLKCSRRQQSMAVIC</sequence>
<keyword evidence="1" id="KW-1133">Transmembrane helix</keyword>
<dbReference type="Pfam" id="PF00685">
    <property type="entry name" value="Sulfotransfer_1"/>
    <property type="match status" value="1"/>
</dbReference>
<evidence type="ECO:0000256" key="1">
    <source>
        <dbReference type="SAM" id="Phobius"/>
    </source>
</evidence>
<dbReference type="SUPFAM" id="SSF52540">
    <property type="entry name" value="P-loop containing nucleoside triphosphate hydrolases"/>
    <property type="match status" value="1"/>
</dbReference>
<protein>
    <recommendedName>
        <fullName evidence="2">Sulfotransferase domain-containing protein</fullName>
    </recommendedName>
</protein>
<dbReference type="InterPro" id="IPR000863">
    <property type="entry name" value="Sulfotransferase_dom"/>
</dbReference>
<accession>A0A5N5TGI7</accession>
<dbReference type="InterPro" id="IPR051135">
    <property type="entry name" value="Gal/GlcNAc/GalNAc_ST"/>
</dbReference>
<dbReference type="PANTHER" id="PTHR10704">
    <property type="entry name" value="CARBOHYDRATE SULFOTRANSFERASE"/>
    <property type="match status" value="1"/>
</dbReference>
<comment type="caution">
    <text evidence="3">The sequence shown here is derived from an EMBL/GenBank/DDBJ whole genome shotgun (WGS) entry which is preliminary data.</text>
</comment>
<dbReference type="GO" id="GO:0006044">
    <property type="term" value="P:N-acetylglucosamine metabolic process"/>
    <property type="evidence" value="ECO:0007669"/>
    <property type="project" value="TreeGrafter"/>
</dbReference>
<dbReference type="EMBL" id="SEYY01001119">
    <property type="protein sequence ID" value="KAB7505753.1"/>
    <property type="molecule type" value="Genomic_DNA"/>
</dbReference>